<proteinExistence type="inferred from homology"/>
<evidence type="ECO:0000256" key="1">
    <source>
        <dbReference type="ARBA" id="ARBA00006484"/>
    </source>
</evidence>
<evidence type="ECO:0000256" key="3">
    <source>
        <dbReference type="ARBA" id="ARBA00023002"/>
    </source>
</evidence>
<reference evidence="5" key="1">
    <citation type="submission" date="2016-11" db="UniProtKB">
        <authorList>
            <consortium name="WormBaseParasite"/>
        </authorList>
    </citation>
    <scope>IDENTIFICATION</scope>
</reference>
<keyword evidence="4" id="KW-1185">Reference proteome</keyword>
<dbReference type="GO" id="GO:0016491">
    <property type="term" value="F:oxidoreductase activity"/>
    <property type="evidence" value="ECO:0007669"/>
    <property type="project" value="UniProtKB-KW"/>
</dbReference>
<dbReference type="SUPFAM" id="SSF51735">
    <property type="entry name" value="NAD(P)-binding Rossmann-fold domains"/>
    <property type="match status" value="1"/>
</dbReference>
<evidence type="ECO:0000313" key="5">
    <source>
        <dbReference type="WBParaSite" id="L893_g14980.t1"/>
    </source>
</evidence>
<dbReference type="PANTHER" id="PTHR43963">
    <property type="entry name" value="CARBONYL REDUCTASE 1-RELATED"/>
    <property type="match status" value="1"/>
</dbReference>
<evidence type="ECO:0000256" key="2">
    <source>
        <dbReference type="ARBA" id="ARBA00022857"/>
    </source>
</evidence>
<evidence type="ECO:0000313" key="4">
    <source>
        <dbReference type="Proteomes" id="UP000095287"/>
    </source>
</evidence>
<dbReference type="PANTHER" id="PTHR43963:SF6">
    <property type="entry name" value="CHAIN DEHYDROGENASE FAMILY PROTEIN, PUTATIVE (AFU_ORTHOLOGUE AFUA_3G15350)-RELATED"/>
    <property type="match status" value="1"/>
</dbReference>
<dbReference type="WBParaSite" id="L893_g14980.t1">
    <property type="protein sequence ID" value="L893_g14980.t1"/>
    <property type="gene ID" value="L893_g14980"/>
</dbReference>
<keyword evidence="2" id="KW-0521">NADP</keyword>
<dbReference type="Proteomes" id="UP000095287">
    <property type="component" value="Unplaced"/>
</dbReference>
<protein>
    <submittedName>
        <fullName evidence="5">Glyceraldehyde-3-phosphate dehydrogenase</fullName>
    </submittedName>
</protein>
<dbReference type="AlphaFoldDB" id="A0A1I7YCH7"/>
<comment type="similarity">
    <text evidence="1">Belongs to the short-chain dehydrogenases/reductases (SDR) family.</text>
</comment>
<name>A0A1I7YCH7_9BILA</name>
<sequence length="49" mass="5399">CCPGYVNTDMSSHKGHLTIEEGADTPIFLATDPSAPDGKFVYLRKEISW</sequence>
<dbReference type="InterPro" id="IPR036291">
    <property type="entry name" value="NAD(P)-bd_dom_sf"/>
</dbReference>
<dbReference type="Gene3D" id="3.40.50.720">
    <property type="entry name" value="NAD(P)-binding Rossmann-like Domain"/>
    <property type="match status" value="1"/>
</dbReference>
<organism evidence="4 5">
    <name type="scientific">Steinernema glaseri</name>
    <dbReference type="NCBI Taxonomy" id="37863"/>
    <lineage>
        <taxon>Eukaryota</taxon>
        <taxon>Metazoa</taxon>
        <taxon>Ecdysozoa</taxon>
        <taxon>Nematoda</taxon>
        <taxon>Chromadorea</taxon>
        <taxon>Rhabditida</taxon>
        <taxon>Tylenchina</taxon>
        <taxon>Panagrolaimomorpha</taxon>
        <taxon>Strongyloidoidea</taxon>
        <taxon>Steinernematidae</taxon>
        <taxon>Steinernema</taxon>
    </lineage>
</organism>
<accession>A0A1I7YCH7</accession>
<keyword evidence="3" id="KW-0560">Oxidoreductase</keyword>